<sequence length="111" mass="12564">MCIASKAFDNFKQMQQGFMLLFLPLSTSVSIPTPTFLLQLQFSYLELGFKTLILEFLTLKGNLGEAYFMVLNTLSGLAHFYTFKAGQFCFCEFYLYFGILGAFLAGSDTRN</sequence>
<organism evidence="2 3">
    <name type="scientific">Cyclocybe aegerita</name>
    <name type="common">Black poplar mushroom</name>
    <name type="synonym">Agrocybe aegerita</name>
    <dbReference type="NCBI Taxonomy" id="1973307"/>
    <lineage>
        <taxon>Eukaryota</taxon>
        <taxon>Fungi</taxon>
        <taxon>Dikarya</taxon>
        <taxon>Basidiomycota</taxon>
        <taxon>Agaricomycotina</taxon>
        <taxon>Agaricomycetes</taxon>
        <taxon>Agaricomycetidae</taxon>
        <taxon>Agaricales</taxon>
        <taxon>Agaricineae</taxon>
        <taxon>Bolbitiaceae</taxon>
        <taxon>Cyclocybe</taxon>
    </lineage>
</organism>
<comment type="caution">
    <text evidence="2">The sequence shown here is derived from an EMBL/GenBank/DDBJ whole genome shotgun (WGS) entry which is preliminary data.</text>
</comment>
<feature type="transmembrane region" description="Helical" evidence="1">
    <location>
        <begin position="88"/>
        <end position="106"/>
    </location>
</feature>
<feature type="transmembrane region" description="Helical" evidence="1">
    <location>
        <begin position="20"/>
        <end position="42"/>
    </location>
</feature>
<proteinExistence type="predicted"/>
<evidence type="ECO:0000313" key="2">
    <source>
        <dbReference type="EMBL" id="CAA7266275.1"/>
    </source>
</evidence>
<keyword evidence="1" id="KW-0812">Transmembrane</keyword>
<keyword evidence="1" id="KW-1133">Transmembrane helix</keyword>
<evidence type="ECO:0000313" key="3">
    <source>
        <dbReference type="Proteomes" id="UP000467700"/>
    </source>
</evidence>
<keyword evidence="1" id="KW-0472">Membrane</keyword>
<reference evidence="2 3" key="1">
    <citation type="submission" date="2020-01" db="EMBL/GenBank/DDBJ databases">
        <authorList>
            <person name="Gupta K D."/>
        </authorList>
    </citation>
    <scope>NUCLEOTIDE SEQUENCE [LARGE SCALE GENOMIC DNA]</scope>
</reference>
<keyword evidence="3" id="KW-1185">Reference proteome</keyword>
<accession>A0A8S0W1B6</accession>
<dbReference type="EMBL" id="CACVBS010000053">
    <property type="protein sequence ID" value="CAA7266275.1"/>
    <property type="molecule type" value="Genomic_DNA"/>
</dbReference>
<dbReference type="Proteomes" id="UP000467700">
    <property type="component" value="Unassembled WGS sequence"/>
</dbReference>
<gene>
    <name evidence="2" type="ORF">AAE3_LOCUS8519</name>
</gene>
<evidence type="ECO:0000256" key="1">
    <source>
        <dbReference type="SAM" id="Phobius"/>
    </source>
</evidence>
<protein>
    <submittedName>
        <fullName evidence="2">Uncharacterized protein</fullName>
    </submittedName>
</protein>
<dbReference type="AlphaFoldDB" id="A0A8S0W1B6"/>
<name>A0A8S0W1B6_CYCAE</name>